<sequence length="306" mass="34791">MPLVAAAYSDDPNPCLSNIAKYWNKLENETVNKPTLYRQYSINCNSLNDTCTGFIAVDEFSRYVFVVFKGTTNFKQFYEQNWNYVEMVPFLGGGKVSTTNFKQFYEQNWNYVEMVPFLGGGKVSKQFFDAFNAIWIEAGMKDDVLTLKNKYLDYTFHILGHSVGGAMASIAATTLISTRILPSDWVSLHTFGQPRTGDKNYAYAVEGFMIFSLATRVIHNHDLVPHLPVPSNQSNLYHHIVESWYPNDMQVGAEYIDCRHDGEDPKCSNSLARKTLTFDDHYSYYGRNMIDYGINGCSDLGMVSSI</sequence>
<proteinExistence type="predicted"/>
<name>A0AC34F8H1_9BILA</name>
<evidence type="ECO:0000313" key="2">
    <source>
        <dbReference type="WBParaSite" id="ES5_v2.g13566.t1"/>
    </source>
</evidence>
<evidence type="ECO:0000313" key="1">
    <source>
        <dbReference type="Proteomes" id="UP000887579"/>
    </source>
</evidence>
<reference evidence="2" key="1">
    <citation type="submission" date="2022-11" db="UniProtKB">
        <authorList>
            <consortium name="WormBaseParasite"/>
        </authorList>
    </citation>
    <scope>IDENTIFICATION</scope>
</reference>
<protein>
    <submittedName>
        <fullName evidence="2">Fungal lipase-like domain-containing protein</fullName>
    </submittedName>
</protein>
<dbReference type="Proteomes" id="UP000887579">
    <property type="component" value="Unplaced"/>
</dbReference>
<accession>A0AC34F8H1</accession>
<organism evidence="1 2">
    <name type="scientific">Panagrolaimus sp. ES5</name>
    <dbReference type="NCBI Taxonomy" id="591445"/>
    <lineage>
        <taxon>Eukaryota</taxon>
        <taxon>Metazoa</taxon>
        <taxon>Ecdysozoa</taxon>
        <taxon>Nematoda</taxon>
        <taxon>Chromadorea</taxon>
        <taxon>Rhabditida</taxon>
        <taxon>Tylenchina</taxon>
        <taxon>Panagrolaimomorpha</taxon>
        <taxon>Panagrolaimoidea</taxon>
        <taxon>Panagrolaimidae</taxon>
        <taxon>Panagrolaimus</taxon>
    </lineage>
</organism>
<dbReference type="WBParaSite" id="ES5_v2.g13566.t1">
    <property type="protein sequence ID" value="ES5_v2.g13566.t1"/>
    <property type="gene ID" value="ES5_v2.g13566"/>
</dbReference>